<organism evidence="2 3">
    <name type="scientific">Demequina activiva</name>
    <dbReference type="NCBI Taxonomy" id="1582364"/>
    <lineage>
        <taxon>Bacteria</taxon>
        <taxon>Bacillati</taxon>
        <taxon>Actinomycetota</taxon>
        <taxon>Actinomycetes</taxon>
        <taxon>Micrococcales</taxon>
        <taxon>Demequinaceae</taxon>
        <taxon>Demequina</taxon>
    </lineage>
</organism>
<dbReference type="Proteomes" id="UP000652354">
    <property type="component" value="Unassembled WGS sequence"/>
</dbReference>
<dbReference type="EMBL" id="BONR01000002">
    <property type="protein sequence ID" value="GIG54357.1"/>
    <property type="molecule type" value="Genomic_DNA"/>
</dbReference>
<dbReference type="InterPro" id="IPR036249">
    <property type="entry name" value="Thioredoxin-like_sf"/>
</dbReference>
<evidence type="ECO:0000313" key="2">
    <source>
        <dbReference type="EMBL" id="GIG54357.1"/>
    </source>
</evidence>
<dbReference type="PANTHER" id="PTHR36450">
    <property type="entry name" value="THIOREDOXIN"/>
    <property type="match status" value="1"/>
</dbReference>
<evidence type="ECO:0000259" key="1">
    <source>
        <dbReference type="Pfam" id="PF13192"/>
    </source>
</evidence>
<comment type="caution">
    <text evidence="2">The sequence shown here is derived from an EMBL/GenBank/DDBJ whole genome shotgun (WGS) entry which is preliminary data.</text>
</comment>
<evidence type="ECO:0000313" key="3">
    <source>
        <dbReference type="Proteomes" id="UP000652354"/>
    </source>
</evidence>
<dbReference type="AlphaFoldDB" id="A0A919UG15"/>
<keyword evidence="3" id="KW-1185">Reference proteome</keyword>
<accession>A0A919UG15</accession>
<protein>
    <submittedName>
        <fullName evidence="2">Redox-active disulfide protein 2</fullName>
    </submittedName>
</protein>
<dbReference type="SUPFAM" id="SSF52833">
    <property type="entry name" value="Thioredoxin-like"/>
    <property type="match status" value="1"/>
</dbReference>
<dbReference type="RefSeq" id="WP_203654084.1">
    <property type="nucleotide sequence ID" value="NZ_BONR01000002.1"/>
</dbReference>
<dbReference type="InterPro" id="IPR005243">
    <property type="entry name" value="THIRX-like_proc"/>
</dbReference>
<sequence>MTIEILGPACPTNDGLERLIRDVAAQDHRDIRVFTITDPAQVAAYGARSTPGLAVNGLLKVVGRVPTAEEIRALLSDD</sequence>
<feature type="domain" description="Thioredoxin-like fold" evidence="1">
    <location>
        <begin position="1"/>
        <end position="75"/>
    </location>
</feature>
<dbReference type="InterPro" id="IPR012336">
    <property type="entry name" value="Thioredoxin-like_fold"/>
</dbReference>
<reference evidence="2" key="1">
    <citation type="submission" date="2021-01" db="EMBL/GenBank/DDBJ databases">
        <title>Whole genome shotgun sequence of Demequina activiva NBRC 110675.</title>
        <authorList>
            <person name="Komaki H."/>
            <person name="Tamura T."/>
        </authorList>
    </citation>
    <scope>NUCLEOTIDE SEQUENCE</scope>
    <source>
        <strain evidence="2">NBRC 110675</strain>
    </source>
</reference>
<dbReference type="Pfam" id="PF13192">
    <property type="entry name" value="Thioredoxin_3"/>
    <property type="match status" value="1"/>
</dbReference>
<name>A0A919UG15_9MICO</name>
<proteinExistence type="predicted"/>
<dbReference type="Gene3D" id="3.40.30.10">
    <property type="entry name" value="Glutaredoxin"/>
    <property type="match status" value="1"/>
</dbReference>
<gene>
    <name evidence="2" type="ORF">Dac01nite_11090</name>
</gene>
<dbReference type="PANTHER" id="PTHR36450:SF1">
    <property type="entry name" value="THIOREDOXIN"/>
    <property type="match status" value="1"/>
</dbReference>